<keyword evidence="2" id="KW-1185">Reference proteome</keyword>
<evidence type="ECO:0000313" key="1">
    <source>
        <dbReference type="EMBL" id="ELY53994.1"/>
    </source>
</evidence>
<comment type="caution">
    <text evidence="1">The sequence shown here is derived from an EMBL/GenBank/DDBJ whole genome shotgun (WGS) entry which is preliminary data.</text>
</comment>
<dbReference type="Proteomes" id="UP000011602">
    <property type="component" value="Unassembled WGS sequence"/>
</dbReference>
<reference evidence="1 2" key="1">
    <citation type="journal article" date="2014" name="PLoS Genet.">
        <title>Phylogenetically driven sequencing of extremely halophilic archaea reveals strategies for static and dynamic osmo-response.</title>
        <authorList>
            <person name="Becker E.A."/>
            <person name="Seitzer P.M."/>
            <person name="Tritt A."/>
            <person name="Larsen D."/>
            <person name="Krusor M."/>
            <person name="Yao A.I."/>
            <person name="Wu D."/>
            <person name="Madern D."/>
            <person name="Eisen J.A."/>
            <person name="Darling A.E."/>
            <person name="Facciotti M.T."/>
        </authorList>
    </citation>
    <scope>NUCLEOTIDE SEQUENCE [LARGE SCALE GENOMIC DNA]</scope>
    <source>
        <strain evidence="1 2">JCM 12255</strain>
    </source>
</reference>
<name>L9WX11_9EURY</name>
<organism evidence="1 2">
    <name type="scientific">Natronolimnohabitans innermongolicus JCM 12255</name>
    <dbReference type="NCBI Taxonomy" id="1227499"/>
    <lineage>
        <taxon>Archaea</taxon>
        <taxon>Methanobacteriati</taxon>
        <taxon>Methanobacteriota</taxon>
        <taxon>Stenosarchaea group</taxon>
        <taxon>Halobacteria</taxon>
        <taxon>Halobacteriales</taxon>
        <taxon>Natrialbaceae</taxon>
        <taxon>Natronolimnohabitans</taxon>
    </lineage>
</organism>
<protein>
    <submittedName>
        <fullName evidence="1">Uncharacterized protein</fullName>
    </submittedName>
</protein>
<proteinExistence type="predicted"/>
<dbReference type="AlphaFoldDB" id="L9WX11"/>
<gene>
    <name evidence="1" type="ORF">C493_13128</name>
</gene>
<accession>L9WX11</accession>
<dbReference type="EMBL" id="AOHZ01000061">
    <property type="protein sequence ID" value="ELY53994.1"/>
    <property type="molecule type" value="Genomic_DNA"/>
</dbReference>
<evidence type="ECO:0000313" key="2">
    <source>
        <dbReference type="Proteomes" id="UP000011602"/>
    </source>
</evidence>
<sequence>MTAQIVRTDEGTTYTEYEIGGIGYGSLEALKTALESC</sequence>